<evidence type="ECO:0000313" key="19">
    <source>
        <dbReference type="EMBL" id="KAJ5084360.1"/>
    </source>
</evidence>
<evidence type="ECO:0000256" key="13">
    <source>
        <dbReference type="ARBA" id="ARBA00023180"/>
    </source>
</evidence>
<dbReference type="GO" id="GO:0005576">
    <property type="term" value="C:extracellular region"/>
    <property type="evidence" value="ECO:0007669"/>
    <property type="project" value="UniProtKB-SubCell"/>
</dbReference>
<proteinExistence type="inferred from homology"/>
<sequence>MKLTQISIVLAALLSMTAAQGLNDLPDCSKDCATNAIPAKCGIDVKCICTTKSFLNDISCCVADKCSKADQEKTLKAAKSICARGNVHDLPDSVECSKTSSSMATETSSGSTSATDSSASTTGSSSAPSAAATTGGAALGQAKDGSLVAAAGAAAFAILV</sequence>
<name>A0A9W9JWS9_9EURO</name>
<dbReference type="OrthoDB" id="3065412at2759"/>
<evidence type="ECO:0000256" key="5">
    <source>
        <dbReference type="ARBA" id="ARBA00022525"/>
    </source>
</evidence>
<keyword evidence="6 15" id="KW-0349">Heme</keyword>
<evidence type="ECO:0000256" key="14">
    <source>
        <dbReference type="ARBA" id="ARBA00023288"/>
    </source>
</evidence>
<keyword evidence="7" id="KW-0336">GPI-anchor</keyword>
<keyword evidence="11" id="KW-0472">Membrane</keyword>
<dbReference type="InterPro" id="IPR051735">
    <property type="entry name" value="CFEM_domain"/>
</dbReference>
<evidence type="ECO:0000256" key="15">
    <source>
        <dbReference type="PROSITE-ProRule" id="PRU01356"/>
    </source>
</evidence>
<dbReference type="GO" id="GO:0005886">
    <property type="term" value="C:plasma membrane"/>
    <property type="evidence" value="ECO:0007669"/>
    <property type="project" value="UniProtKB-SubCell"/>
</dbReference>
<organism evidence="19 20">
    <name type="scientific">Penicillium alfredii</name>
    <dbReference type="NCBI Taxonomy" id="1506179"/>
    <lineage>
        <taxon>Eukaryota</taxon>
        <taxon>Fungi</taxon>
        <taxon>Dikarya</taxon>
        <taxon>Ascomycota</taxon>
        <taxon>Pezizomycotina</taxon>
        <taxon>Eurotiomycetes</taxon>
        <taxon>Eurotiomycetidae</taxon>
        <taxon>Eurotiales</taxon>
        <taxon>Aspergillaceae</taxon>
        <taxon>Penicillium</taxon>
    </lineage>
</organism>
<evidence type="ECO:0000256" key="1">
    <source>
        <dbReference type="ARBA" id="ARBA00004609"/>
    </source>
</evidence>
<evidence type="ECO:0000256" key="12">
    <source>
        <dbReference type="ARBA" id="ARBA00023157"/>
    </source>
</evidence>
<comment type="caution">
    <text evidence="15">Lacks conserved residue(s) required for the propagation of feature annotation.</text>
</comment>
<feature type="binding site" description="axial binding residue" evidence="15">
    <location>
        <position position="44"/>
    </location>
    <ligand>
        <name>heme</name>
        <dbReference type="ChEBI" id="CHEBI:30413"/>
    </ligand>
    <ligandPart>
        <name>Fe</name>
        <dbReference type="ChEBI" id="CHEBI:18248"/>
    </ligandPart>
</feature>
<evidence type="ECO:0000256" key="4">
    <source>
        <dbReference type="ARBA" id="ARBA00022475"/>
    </source>
</evidence>
<keyword evidence="10 15" id="KW-0408">Iron</keyword>
<feature type="compositionally biased region" description="Low complexity" evidence="16">
    <location>
        <begin position="97"/>
        <end position="128"/>
    </location>
</feature>
<keyword evidence="13" id="KW-0325">Glycoprotein</keyword>
<comment type="similarity">
    <text evidence="3">Belongs to the RBT5 family.</text>
</comment>
<evidence type="ECO:0000259" key="18">
    <source>
        <dbReference type="PROSITE" id="PS52012"/>
    </source>
</evidence>
<dbReference type="SMART" id="SM00747">
    <property type="entry name" value="CFEM"/>
    <property type="match status" value="1"/>
</dbReference>
<keyword evidence="5" id="KW-0964">Secreted</keyword>
<keyword evidence="9 17" id="KW-0732">Signal</keyword>
<evidence type="ECO:0000313" key="20">
    <source>
        <dbReference type="Proteomes" id="UP001141434"/>
    </source>
</evidence>
<dbReference type="PANTHER" id="PTHR37928">
    <property type="entry name" value="CFEM DOMAIN PROTEIN (AFU_ORTHOLOGUE AFUA_6G14090)"/>
    <property type="match status" value="1"/>
</dbReference>
<protein>
    <submittedName>
        <fullName evidence="19">Extracellular membrane protein CFEM domain</fullName>
    </submittedName>
</protein>
<feature type="region of interest" description="Disordered" evidence="16">
    <location>
        <begin position="93"/>
        <end position="128"/>
    </location>
</feature>
<keyword evidence="4" id="KW-1003">Cell membrane</keyword>
<dbReference type="Proteomes" id="UP001141434">
    <property type="component" value="Unassembled WGS sequence"/>
</dbReference>
<dbReference type="GeneID" id="81398633"/>
<comment type="caution">
    <text evidence="19">The sequence shown here is derived from an EMBL/GenBank/DDBJ whole genome shotgun (WGS) entry which is preliminary data.</text>
</comment>
<feature type="disulfide bond" evidence="15">
    <location>
        <begin position="49"/>
        <end position="82"/>
    </location>
</feature>
<gene>
    <name evidence="19" type="ORF">NUU61_008939</name>
</gene>
<evidence type="ECO:0000256" key="9">
    <source>
        <dbReference type="ARBA" id="ARBA00022729"/>
    </source>
</evidence>
<reference evidence="19" key="1">
    <citation type="submission" date="2022-11" db="EMBL/GenBank/DDBJ databases">
        <authorList>
            <person name="Petersen C."/>
        </authorList>
    </citation>
    <scope>NUCLEOTIDE SEQUENCE</scope>
    <source>
        <strain evidence="19">IBT 34128</strain>
    </source>
</reference>
<evidence type="ECO:0000256" key="17">
    <source>
        <dbReference type="SAM" id="SignalP"/>
    </source>
</evidence>
<evidence type="ECO:0000256" key="8">
    <source>
        <dbReference type="ARBA" id="ARBA00022723"/>
    </source>
</evidence>
<evidence type="ECO:0000256" key="3">
    <source>
        <dbReference type="ARBA" id="ARBA00010031"/>
    </source>
</evidence>
<evidence type="ECO:0000256" key="2">
    <source>
        <dbReference type="ARBA" id="ARBA00004613"/>
    </source>
</evidence>
<comment type="subcellular location">
    <subcellularLocation>
        <location evidence="1">Cell membrane</location>
        <topology evidence="1">Lipid-anchor</topology>
        <topology evidence="1">GPI-anchor</topology>
    </subcellularLocation>
    <subcellularLocation>
        <location evidence="2">Secreted</location>
    </subcellularLocation>
</comment>
<evidence type="ECO:0000256" key="6">
    <source>
        <dbReference type="ARBA" id="ARBA00022617"/>
    </source>
</evidence>
<evidence type="ECO:0000256" key="7">
    <source>
        <dbReference type="ARBA" id="ARBA00022622"/>
    </source>
</evidence>
<feature type="domain" description="CFEM" evidence="18">
    <location>
        <begin position="1"/>
        <end position="110"/>
    </location>
</feature>
<reference evidence="19" key="2">
    <citation type="journal article" date="2023" name="IMA Fungus">
        <title>Comparative genomic study of the Penicillium genus elucidates a diverse pangenome and 15 lateral gene transfer events.</title>
        <authorList>
            <person name="Petersen C."/>
            <person name="Sorensen T."/>
            <person name="Nielsen M.R."/>
            <person name="Sondergaard T.E."/>
            <person name="Sorensen J.L."/>
            <person name="Fitzpatrick D.A."/>
            <person name="Frisvad J.C."/>
            <person name="Nielsen K.L."/>
        </authorList>
    </citation>
    <scope>NUCLEOTIDE SEQUENCE</scope>
    <source>
        <strain evidence="19">IBT 34128</strain>
    </source>
</reference>
<accession>A0A9W9JWS9</accession>
<feature type="chain" id="PRO_5040893684" evidence="17">
    <location>
        <begin position="20"/>
        <end position="160"/>
    </location>
</feature>
<dbReference type="AlphaFoldDB" id="A0A9W9JWS9"/>
<evidence type="ECO:0000256" key="10">
    <source>
        <dbReference type="ARBA" id="ARBA00023004"/>
    </source>
</evidence>
<feature type="signal peptide" evidence="17">
    <location>
        <begin position="1"/>
        <end position="19"/>
    </location>
</feature>
<dbReference type="InterPro" id="IPR008427">
    <property type="entry name" value="Extracellular_membr_CFEM_dom"/>
</dbReference>
<evidence type="ECO:0000256" key="11">
    <source>
        <dbReference type="ARBA" id="ARBA00023136"/>
    </source>
</evidence>
<keyword evidence="8 15" id="KW-0479">Metal-binding</keyword>
<dbReference type="EMBL" id="JAPMSZ010000011">
    <property type="protein sequence ID" value="KAJ5084360.1"/>
    <property type="molecule type" value="Genomic_DNA"/>
</dbReference>
<dbReference type="Pfam" id="PF05730">
    <property type="entry name" value="CFEM"/>
    <property type="match status" value="1"/>
</dbReference>
<evidence type="ECO:0000256" key="16">
    <source>
        <dbReference type="SAM" id="MobiDB-lite"/>
    </source>
</evidence>
<dbReference type="GO" id="GO:0098552">
    <property type="term" value="C:side of membrane"/>
    <property type="evidence" value="ECO:0007669"/>
    <property type="project" value="UniProtKB-KW"/>
</dbReference>
<keyword evidence="20" id="KW-1185">Reference proteome</keyword>
<dbReference type="GO" id="GO:0046872">
    <property type="term" value="F:metal ion binding"/>
    <property type="evidence" value="ECO:0007669"/>
    <property type="project" value="UniProtKB-UniRule"/>
</dbReference>
<dbReference type="PROSITE" id="PS52012">
    <property type="entry name" value="CFEM"/>
    <property type="match status" value="1"/>
</dbReference>
<dbReference type="RefSeq" id="XP_056507757.1">
    <property type="nucleotide sequence ID" value="XM_056659464.1"/>
</dbReference>
<keyword evidence="14" id="KW-0449">Lipoprotein</keyword>
<keyword evidence="12 15" id="KW-1015">Disulfide bond</keyword>
<dbReference type="PANTHER" id="PTHR37928:SF2">
    <property type="entry name" value="GPI ANCHORED CFEM DOMAIN PROTEIN (AFU_ORTHOLOGUE AFUA_6G10580)"/>
    <property type="match status" value="1"/>
</dbReference>